<evidence type="ECO:0000313" key="7">
    <source>
        <dbReference type="Proteomes" id="UP001501671"/>
    </source>
</evidence>
<dbReference type="PANTHER" id="PTHR43537">
    <property type="entry name" value="TRANSCRIPTIONAL REGULATOR, GNTR FAMILY"/>
    <property type="match status" value="1"/>
</dbReference>
<dbReference type="InterPro" id="IPR011711">
    <property type="entry name" value="GntR_C"/>
</dbReference>
<evidence type="ECO:0000259" key="5">
    <source>
        <dbReference type="PROSITE" id="PS50949"/>
    </source>
</evidence>
<dbReference type="InterPro" id="IPR000524">
    <property type="entry name" value="Tscrpt_reg_HTH_GntR"/>
</dbReference>
<protein>
    <submittedName>
        <fullName evidence="6">FadR/GntR family transcriptional regulator</fullName>
    </submittedName>
</protein>
<evidence type="ECO:0000313" key="6">
    <source>
        <dbReference type="EMBL" id="GAA4323988.1"/>
    </source>
</evidence>
<dbReference type="Gene3D" id="1.20.120.530">
    <property type="entry name" value="GntR ligand-binding domain-like"/>
    <property type="match status" value="1"/>
</dbReference>
<accession>A0ABP8GGU1</accession>
<keyword evidence="2" id="KW-0238">DNA-binding</keyword>
<dbReference type="PANTHER" id="PTHR43537:SF5">
    <property type="entry name" value="UXU OPERON TRANSCRIPTIONAL REGULATOR"/>
    <property type="match status" value="1"/>
</dbReference>
<gene>
    <name evidence="6" type="ORF">GCM10023144_05210</name>
</gene>
<dbReference type="InterPro" id="IPR036388">
    <property type="entry name" value="WH-like_DNA-bd_sf"/>
</dbReference>
<dbReference type="CDD" id="cd07377">
    <property type="entry name" value="WHTH_GntR"/>
    <property type="match status" value="1"/>
</dbReference>
<dbReference type="InterPro" id="IPR036390">
    <property type="entry name" value="WH_DNA-bd_sf"/>
</dbReference>
<keyword evidence="7" id="KW-1185">Reference proteome</keyword>
<dbReference type="Pfam" id="PF00392">
    <property type="entry name" value="GntR"/>
    <property type="match status" value="1"/>
</dbReference>
<evidence type="ECO:0000256" key="2">
    <source>
        <dbReference type="ARBA" id="ARBA00023125"/>
    </source>
</evidence>
<dbReference type="PRINTS" id="PR00035">
    <property type="entry name" value="HTHGNTR"/>
</dbReference>
<keyword evidence="3" id="KW-0804">Transcription</keyword>
<dbReference type="EMBL" id="BAABFO010000002">
    <property type="protein sequence ID" value="GAA4323988.1"/>
    <property type="molecule type" value="Genomic_DNA"/>
</dbReference>
<comment type="caution">
    <text evidence="6">The sequence shown here is derived from an EMBL/GenBank/DDBJ whole genome shotgun (WGS) entry which is preliminary data.</text>
</comment>
<evidence type="ECO:0000256" key="4">
    <source>
        <dbReference type="SAM" id="MobiDB-lite"/>
    </source>
</evidence>
<sequence>MANASLPDIDLLTRGARVHSPRVFEEICDRIRSQLASRQLKPGDKLPAERELAVQFGASRAAVREAIRSLEMAGLVELRKGVKGGAFIREGDPAVVTQSLRDMVFLGRLSLESLTESRVILQDAVIRLAAQRATEDDLRALDESIDLTEQLTAAGRFEERRVQLVAFYRLLAMATGNEIMAILVDAVTDIVLGVLIRFDAVPRFDTVKVQRRIVELIRQRRPDEAAALMAEHLKSLHEYLFEAQARHAAQTAARARPARSASSRAATRRSAAGGKAAG</sequence>
<dbReference type="SMART" id="SM00895">
    <property type="entry name" value="FCD"/>
    <property type="match status" value="1"/>
</dbReference>
<dbReference type="RefSeq" id="WP_345246033.1">
    <property type="nucleotide sequence ID" value="NZ_BAABFO010000002.1"/>
</dbReference>
<proteinExistence type="predicted"/>
<feature type="region of interest" description="Disordered" evidence="4">
    <location>
        <begin position="252"/>
        <end position="278"/>
    </location>
</feature>
<dbReference type="Pfam" id="PF07729">
    <property type="entry name" value="FCD"/>
    <property type="match status" value="1"/>
</dbReference>
<name>A0ABP8GGU1_9BURK</name>
<dbReference type="SUPFAM" id="SSF46785">
    <property type="entry name" value="Winged helix' DNA-binding domain"/>
    <property type="match status" value="1"/>
</dbReference>
<dbReference type="InterPro" id="IPR008920">
    <property type="entry name" value="TF_FadR/GntR_C"/>
</dbReference>
<feature type="domain" description="HTH gntR-type" evidence="5">
    <location>
        <begin position="21"/>
        <end position="91"/>
    </location>
</feature>
<reference evidence="7" key="1">
    <citation type="journal article" date="2019" name="Int. J. Syst. Evol. Microbiol.">
        <title>The Global Catalogue of Microorganisms (GCM) 10K type strain sequencing project: providing services to taxonomists for standard genome sequencing and annotation.</title>
        <authorList>
            <consortium name="The Broad Institute Genomics Platform"/>
            <consortium name="The Broad Institute Genome Sequencing Center for Infectious Disease"/>
            <person name="Wu L."/>
            <person name="Ma J."/>
        </authorList>
    </citation>
    <scope>NUCLEOTIDE SEQUENCE [LARGE SCALE GENOMIC DNA]</scope>
    <source>
        <strain evidence="7">JCM 17666</strain>
    </source>
</reference>
<dbReference type="SUPFAM" id="SSF48008">
    <property type="entry name" value="GntR ligand-binding domain-like"/>
    <property type="match status" value="1"/>
</dbReference>
<evidence type="ECO:0000256" key="3">
    <source>
        <dbReference type="ARBA" id="ARBA00023163"/>
    </source>
</evidence>
<dbReference type="PROSITE" id="PS50949">
    <property type="entry name" value="HTH_GNTR"/>
    <property type="match status" value="1"/>
</dbReference>
<evidence type="ECO:0000256" key="1">
    <source>
        <dbReference type="ARBA" id="ARBA00023015"/>
    </source>
</evidence>
<dbReference type="Gene3D" id="1.10.10.10">
    <property type="entry name" value="Winged helix-like DNA-binding domain superfamily/Winged helix DNA-binding domain"/>
    <property type="match status" value="1"/>
</dbReference>
<dbReference type="SMART" id="SM00345">
    <property type="entry name" value="HTH_GNTR"/>
    <property type="match status" value="1"/>
</dbReference>
<keyword evidence="1" id="KW-0805">Transcription regulation</keyword>
<organism evidence="6 7">
    <name type="scientific">Pigmentiphaga soli</name>
    <dbReference type="NCBI Taxonomy" id="1007095"/>
    <lineage>
        <taxon>Bacteria</taxon>
        <taxon>Pseudomonadati</taxon>
        <taxon>Pseudomonadota</taxon>
        <taxon>Betaproteobacteria</taxon>
        <taxon>Burkholderiales</taxon>
        <taxon>Alcaligenaceae</taxon>
        <taxon>Pigmentiphaga</taxon>
    </lineage>
</organism>
<dbReference type="Proteomes" id="UP001501671">
    <property type="component" value="Unassembled WGS sequence"/>
</dbReference>